<evidence type="ECO:0000313" key="10">
    <source>
        <dbReference type="EMBL" id="TWX68852.1"/>
    </source>
</evidence>
<dbReference type="SUPFAM" id="SSF54423">
    <property type="entry name" value="DsbC/DsbG N-terminal domain-like"/>
    <property type="match status" value="1"/>
</dbReference>
<evidence type="ECO:0000256" key="2">
    <source>
        <dbReference type="ARBA" id="ARBA00009813"/>
    </source>
</evidence>
<dbReference type="GO" id="GO:0016853">
    <property type="term" value="F:isomerase activity"/>
    <property type="evidence" value="ECO:0007669"/>
    <property type="project" value="UniProtKB-KW"/>
</dbReference>
<dbReference type="PANTHER" id="PTHR35272">
    <property type="entry name" value="THIOL:DISULFIDE INTERCHANGE PROTEIN DSBC-RELATED"/>
    <property type="match status" value="1"/>
</dbReference>
<dbReference type="EMBL" id="VOLT01000004">
    <property type="protein sequence ID" value="TWX68852.1"/>
    <property type="molecule type" value="Genomic_DNA"/>
</dbReference>
<dbReference type="NCBIfam" id="NF008129">
    <property type="entry name" value="PRK10877.1"/>
    <property type="match status" value="1"/>
</dbReference>
<sequence length="264" mass="28987">MFKTFIISAVLATLTLPMLLQYSNAAEQTNVPATLAKPVSDKAVLDADFLKEKINSTIGLTVVKVEATALPGIALLVTNQGLFYASYDGEFFIQGKVYNLGSTVKDIGEESLAKVRLEGLKNFEDNMIVYKAENEKYVVSVFTDITCGYCRKMHEKMADYNARGITFRYLAYPRAGIKDQNGNLTQGFKDLRSVWCSEDSATALTKAKSGTGIAYRICEAPIEAQFNFGRQIGVSGTPAIILSNGMMVPGYQPPEQLEELLKNT</sequence>
<evidence type="ECO:0000256" key="6">
    <source>
        <dbReference type="ARBA" id="ARBA00023284"/>
    </source>
</evidence>
<evidence type="ECO:0000313" key="11">
    <source>
        <dbReference type="Proteomes" id="UP000321822"/>
    </source>
</evidence>
<dbReference type="InterPro" id="IPR018950">
    <property type="entry name" value="DiS-bond_isomerase_DsbC/G_N"/>
</dbReference>
<evidence type="ECO:0000256" key="7">
    <source>
        <dbReference type="RuleBase" id="RU364038"/>
    </source>
</evidence>
<organism evidence="10 11">
    <name type="scientific">Colwellia demingiae</name>
    <dbReference type="NCBI Taxonomy" id="89401"/>
    <lineage>
        <taxon>Bacteria</taxon>
        <taxon>Pseudomonadati</taxon>
        <taxon>Pseudomonadota</taxon>
        <taxon>Gammaproteobacteria</taxon>
        <taxon>Alteromonadales</taxon>
        <taxon>Colwelliaceae</taxon>
        <taxon>Colwellia</taxon>
    </lineage>
</organism>
<dbReference type="Pfam" id="PF10411">
    <property type="entry name" value="DsbC_N"/>
    <property type="match status" value="1"/>
</dbReference>
<comment type="caution">
    <text evidence="10">The sequence shown here is derived from an EMBL/GenBank/DDBJ whole genome shotgun (WGS) entry which is preliminary data.</text>
</comment>
<evidence type="ECO:0000256" key="1">
    <source>
        <dbReference type="ARBA" id="ARBA00004418"/>
    </source>
</evidence>
<feature type="domain" description="Thioredoxin-like fold" evidence="9">
    <location>
        <begin position="132"/>
        <end position="261"/>
    </location>
</feature>
<dbReference type="PANTHER" id="PTHR35272:SF3">
    <property type="entry name" value="THIOL:DISULFIDE INTERCHANGE PROTEIN DSBC"/>
    <property type="match status" value="1"/>
</dbReference>
<dbReference type="GO" id="GO:0042597">
    <property type="term" value="C:periplasmic space"/>
    <property type="evidence" value="ECO:0007669"/>
    <property type="project" value="UniProtKB-SubCell"/>
</dbReference>
<dbReference type="SUPFAM" id="SSF52833">
    <property type="entry name" value="Thioredoxin-like"/>
    <property type="match status" value="1"/>
</dbReference>
<dbReference type="InterPro" id="IPR033954">
    <property type="entry name" value="DiS-bond_Isoase_DsbC/G"/>
</dbReference>
<evidence type="ECO:0000256" key="4">
    <source>
        <dbReference type="ARBA" id="ARBA00022764"/>
    </source>
</evidence>
<reference evidence="10 11" key="1">
    <citation type="submission" date="2019-07" db="EMBL/GenBank/DDBJ databases">
        <title>Genomes of sea-ice associated Colwellia species.</title>
        <authorList>
            <person name="Bowman J.P."/>
        </authorList>
    </citation>
    <scope>NUCLEOTIDE SEQUENCE [LARGE SCALE GENOMIC DNA]</scope>
    <source>
        <strain evidence="10 11">ACAM 459</strain>
    </source>
</reference>
<feature type="signal peptide" evidence="7">
    <location>
        <begin position="1"/>
        <end position="25"/>
    </location>
</feature>
<dbReference type="AlphaFoldDB" id="A0A5C6QJP1"/>
<dbReference type="InterPro" id="IPR051470">
    <property type="entry name" value="Thiol:disulfide_interchange"/>
</dbReference>
<dbReference type="RefSeq" id="WP_146787249.1">
    <property type="nucleotide sequence ID" value="NZ_VOLT01000004.1"/>
</dbReference>
<dbReference type="CDD" id="cd03020">
    <property type="entry name" value="DsbA_DsbC_DsbG"/>
    <property type="match status" value="1"/>
</dbReference>
<keyword evidence="10" id="KW-0413">Isomerase</keyword>
<dbReference type="PROSITE" id="PS00194">
    <property type="entry name" value="THIOREDOXIN_1"/>
    <property type="match status" value="1"/>
</dbReference>
<keyword evidence="4 7" id="KW-0574">Periplasm</keyword>
<dbReference type="Pfam" id="PF13098">
    <property type="entry name" value="Thioredoxin_2"/>
    <property type="match status" value="1"/>
</dbReference>
<dbReference type="InterPro" id="IPR012336">
    <property type="entry name" value="Thioredoxin-like_fold"/>
</dbReference>
<gene>
    <name evidence="10" type="primary">dsbC</name>
    <name evidence="10" type="ORF">ESZ36_10355</name>
</gene>
<dbReference type="Gene3D" id="3.40.30.10">
    <property type="entry name" value="Glutaredoxin"/>
    <property type="match status" value="1"/>
</dbReference>
<comment type="subcellular location">
    <subcellularLocation>
        <location evidence="1 7">Periplasm</location>
    </subcellularLocation>
</comment>
<evidence type="ECO:0000259" key="9">
    <source>
        <dbReference type="Pfam" id="PF13098"/>
    </source>
</evidence>
<comment type="function">
    <text evidence="7">Required for disulfide bond formation in some periplasmic proteins. Acts by transferring its disulfide bond to other proteins and is reduced in the process.</text>
</comment>
<comment type="similarity">
    <text evidence="2 7">Belongs to the thioredoxin family. DsbC subfamily.</text>
</comment>
<accession>A0A5C6QJP1</accession>
<dbReference type="OrthoDB" id="12976at2"/>
<dbReference type="Proteomes" id="UP000321822">
    <property type="component" value="Unassembled WGS sequence"/>
</dbReference>
<dbReference type="InterPro" id="IPR009094">
    <property type="entry name" value="DiS-bond_isomerase_DsbC/G_N_sf"/>
</dbReference>
<keyword evidence="5" id="KW-1015">Disulfide bond</keyword>
<proteinExistence type="inferred from homology"/>
<keyword evidence="3 7" id="KW-0732">Signal</keyword>
<evidence type="ECO:0000256" key="5">
    <source>
        <dbReference type="ARBA" id="ARBA00023157"/>
    </source>
</evidence>
<dbReference type="Gene3D" id="3.10.450.70">
    <property type="entry name" value="Disulphide bond isomerase, DsbC/G, N-terminal"/>
    <property type="match status" value="1"/>
</dbReference>
<keyword evidence="11" id="KW-1185">Reference proteome</keyword>
<keyword evidence="6 7" id="KW-0676">Redox-active center</keyword>
<dbReference type="InterPro" id="IPR036249">
    <property type="entry name" value="Thioredoxin-like_sf"/>
</dbReference>
<dbReference type="InterPro" id="IPR017937">
    <property type="entry name" value="Thioredoxin_CS"/>
</dbReference>
<feature type="domain" description="Disulphide bond isomerase DsbC/G N-terminal" evidence="8">
    <location>
        <begin position="46"/>
        <end position="101"/>
    </location>
</feature>
<feature type="chain" id="PRO_5022995385" description="Thiol:disulfide interchange protein" evidence="7">
    <location>
        <begin position="26"/>
        <end position="264"/>
    </location>
</feature>
<evidence type="ECO:0000256" key="3">
    <source>
        <dbReference type="ARBA" id="ARBA00022729"/>
    </source>
</evidence>
<name>A0A5C6QJP1_9GAMM</name>
<evidence type="ECO:0000259" key="8">
    <source>
        <dbReference type="Pfam" id="PF10411"/>
    </source>
</evidence>
<protein>
    <recommendedName>
        <fullName evidence="7">Thiol:disulfide interchange protein</fullName>
    </recommendedName>
</protein>